<keyword evidence="1" id="KW-0812">Transmembrane</keyword>
<reference evidence="2 3" key="1">
    <citation type="submission" date="2016-03" db="EMBL/GenBank/DDBJ databases">
        <title>Draft Genome Assembly of Pseudomonas putida strain CBF10-2.</title>
        <authorList>
            <person name="Iyer R.S."/>
            <person name="Damania A."/>
        </authorList>
    </citation>
    <scope>NUCLEOTIDE SEQUENCE [LARGE SCALE GENOMIC DNA]</scope>
    <source>
        <strain evidence="2 3">CBF10-2</strain>
    </source>
</reference>
<sequence>MTGKDTFEPENKPLWQRLGWLALIWTLSVASLAVVAWLMRMFMSAAGLSTH</sequence>
<evidence type="ECO:0000313" key="3">
    <source>
        <dbReference type="Proteomes" id="UP000077752"/>
    </source>
</evidence>
<keyword evidence="1" id="KW-0472">Membrane</keyword>
<evidence type="ECO:0000313" key="2">
    <source>
        <dbReference type="EMBL" id="OAI91195.1"/>
    </source>
</evidence>
<dbReference type="Proteomes" id="UP000077752">
    <property type="component" value="Unassembled WGS sequence"/>
</dbReference>
<protein>
    <submittedName>
        <fullName evidence="2">Cyanide insensitive terminal oxidase, subunit III</fullName>
    </submittedName>
</protein>
<name>A0A177SLH8_PSEPU</name>
<feature type="transmembrane region" description="Helical" evidence="1">
    <location>
        <begin position="20"/>
        <end position="39"/>
    </location>
</feature>
<dbReference type="EMBL" id="LUCV01000028">
    <property type="protein sequence ID" value="OAI91195.1"/>
    <property type="molecule type" value="Genomic_DNA"/>
</dbReference>
<keyword evidence="1" id="KW-1133">Transmembrane helix</keyword>
<dbReference type="InterPro" id="IPR018895">
    <property type="entry name" value="DUF2474"/>
</dbReference>
<dbReference type="Pfam" id="PF10617">
    <property type="entry name" value="DUF2474"/>
    <property type="match status" value="1"/>
</dbReference>
<comment type="caution">
    <text evidence="2">The sequence shown here is derived from an EMBL/GenBank/DDBJ whole genome shotgun (WGS) entry which is preliminary data.</text>
</comment>
<gene>
    <name evidence="2" type="ORF">AYO28_22415</name>
</gene>
<accession>A0A177SLH8</accession>
<evidence type="ECO:0000256" key="1">
    <source>
        <dbReference type="SAM" id="Phobius"/>
    </source>
</evidence>
<organism evidence="2 3">
    <name type="scientific">Pseudomonas putida</name>
    <name type="common">Arthrobacter siderocapsulatus</name>
    <dbReference type="NCBI Taxonomy" id="303"/>
    <lineage>
        <taxon>Bacteria</taxon>
        <taxon>Pseudomonadati</taxon>
        <taxon>Pseudomonadota</taxon>
        <taxon>Gammaproteobacteria</taxon>
        <taxon>Pseudomonadales</taxon>
        <taxon>Pseudomonadaceae</taxon>
        <taxon>Pseudomonas</taxon>
    </lineage>
</organism>
<dbReference type="RefSeq" id="WP_064303565.1">
    <property type="nucleotide sequence ID" value="NZ_LUCV01000028.1"/>
</dbReference>
<proteinExistence type="predicted"/>
<dbReference type="AlphaFoldDB" id="A0A177SLH8"/>